<name>A0A8R1DPE0_CAEJA</name>
<feature type="region of interest" description="Disordered" evidence="12">
    <location>
        <begin position="467"/>
        <end position="495"/>
    </location>
</feature>
<dbReference type="GO" id="GO:0006357">
    <property type="term" value="P:regulation of transcription by RNA polymerase II"/>
    <property type="evidence" value="ECO:0007669"/>
    <property type="project" value="TreeGrafter"/>
</dbReference>
<feature type="compositionally biased region" description="Acidic residues" evidence="12">
    <location>
        <begin position="64"/>
        <end position="78"/>
    </location>
</feature>
<keyword evidence="9" id="KW-0539">Nucleus</keyword>
<keyword evidence="4 10" id="KW-0863">Zinc-finger</keyword>
<evidence type="ECO:0000259" key="14">
    <source>
        <dbReference type="PROSITE" id="PS51156"/>
    </source>
</evidence>
<sequence length="562" mass="65733">MEASMSSEEDAGKDYEDGMDYDNGENGRESFELEDPMEDLSLIRPPRPKRAKSGDSQDGTAGESNEDEEEEDEEEEESTIEHSKLNESGPAPLSNADGLINVGSDYQAVIDQTVAKKVPLKRDAGIDRDEPIWENPDGIDDNKLLQYIGEATGRFRVPIDRSLYILKGLNFDFEDAIKEVEKRRELFDYWSTEETSLFSNCYFHFGKKFKKIQVAMPHRSLGSIIQFYYNTKKRNNYKTIVDSRWNDADEFDHLNDEIKKMSKVVSGTCENCKRKCDVLIYNKPMDRHECRACVLYFRIMRVPRPTRTRSCSERREKPVCPEYMKKYVLNYEMLNLPADGKAAERLHLKVKTVDDDDECMIIDDDPIRRPSEPYLVETTEDEDPYDANTCRMTRDIMGETALKVYENLKNHSVKSIQLVWRKKQNRSMEECELLNEEARNRIMGADRMQKRVNVGTVEKWKKEMLELRHRQERRKPNDEPDSQSAGTRSGKIRHDFHWSDEEKRNVVKCFHWYKDDFEAIAEVMGSKTQDQIRIFYKNNEDLITKSIKKYRHAIASSLPTNR</sequence>
<feature type="compositionally biased region" description="Polar residues" evidence="12">
    <location>
        <begin position="54"/>
        <end position="63"/>
    </location>
</feature>
<dbReference type="PANTHER" id="PTHR16089:SF28">
    <property type="entry name" value="REST COREPRESSOR"/>
    <property type="match status" value="1"/>
</dbReference>
<feature type="domain" description="SANT" evidence="15">
    <location>
        <begin position="498"/>
        <end position="544"/>
    </location>
</feature>
<feature type="coiled-coil region" evidence="11">
    <location>
        <begin position="421"/>
        <end position="448"/>
    </location>
</feature>
<dbReference type="PANTHER" id="PTHR16089">
    <property type="entry name" value="REST COREPRESSOR COREST PROTEIN-RELATED"/>
    <property type="match status" value="1"/>
</dbReference>
<evidence type="ECO:0000256" key="7">
    <source>
        <dbReference type="ARBA" id="ARBA00023125"/>
    </source>
</evidence>
<dbReference type="PROSITE" id="PS50114">
    <property type="entry name" value="GATA_ZN_FINGER_2"/>
    <property type="match status" value="1"/>
</dbReference>
<accession>A0A8R1DPE0</accession>
<proteinExistence type="predicted"/>
<dbReference type="FunFam" id="1.10.10.60:FF:000012">
    <property type="entry name" value="Metastasis-associated 1 family, member 3"/>
    <property type="match status" value="1"/>
</dbReference>
<feature type="region of interest" description="Disordered" evidence="12">
    <location>
        <begin position="1"/>
        <end position="98"/>
    </location>
</feature>
<evidence type="ECO:0000256" key="6">
    <source>
        <dbReference type="ARBA" id="ARBA00023015"/>
    </source>
</evidence>
<keyword evidence="7" id="KW-0238">DNA-binding</keyword>
<feature type="domain" description="SANT" evidence="15">
    <location>
        <begin position="185"/>
        <end position="236"/>
    </location>
</feature>
<dbReference type="Gene3D" id="1.10.10.60">
    <property type="entry name" value="Homeodomain-like"/>
    <property type="match status" value="1"/>
</dbReference>
<keyword evidence="6" id="KW-0805">Transcription regulation</keyword>
<dbReference type="PROSITE" id="PS51156">
    <property type="entry name" value="ELM2"/>
    <property type="match status" value="1"/>
</dbReference>
<dbReference type="InterPro" id="IPR009057">
    <property type="entry name" value="Homeodomain-like_sf"/>
</dbReference>
<reference evidence="17" key="1">
    <citation type="submission" date="2010-08" db="EMBL/GenBank/DDBJ databases">
        <authorList>
            <consortium name="Caenorhabditis japonica Sequencing Consortium"/>
            <person name="Wilson R.K."/>
        </authorList>
    </citation>
    <scope>NUCLEOTIDE SEQUENCE [LARGE SCALE GENOMIC DNA]</scope>
    <source>
        <strain evidence="17">DF5081</strain>
    </source>
</reference>
<evidence type="ECO:0000313" key="17">
    <source>
        <dbReference type="Proteomes" id="UP000005237"/>
    </source>
</evidence>
<dbReference type="InterPro" id="IPR000679">
    <property type="entry name" value="Znf_GATA"/>
</dbReference>
<feature type="domain" description="GATA-type" evidence="13">
    <location>
        <begin position="269"/>
        <end position="315"/>
    </location>
</feature>
<keyword evidence="5" id="KW-0862">Zinc</keyword>
<evidence type="ECO:0000256" key="12">
    <source>
        <dbReference type="SAM" id="MobiDB-lite"/>
    </source>
</evidence>
<keyword evidence="17" id="KW-1185">Reference proteome</keyword>
<organism evidence="16 17">
    <name type="scientific">Caenorhabditis japonica</name>
    <dbReference type="NCBI Taxonomy" id="281687"/>
    <lineage>
        <taxon>Eukaryota</taxon>
        <taxon>Metazoa</taxon>
        <taxon>Ecdysozoa</taxon>
        <taxon>Nematoda</taxon>
        <taxon>Chromadorea</taxon>
        <taxon>Rhabditida</taxon>
        <taxon>Rhabditina</taxon>
        <taxon>Rhabditomorpha</taxon>
        <taxon>Rhabditoidea</taxon>
        <taxon>Rhabditidae</taxon>
        <taxon>Peloderinae</taxon>
        <taxon>Caenorhabditis</taxon>
    </lineage>
</organism>
<dbReference type="GO" id="GO:0008270">
    <property type="term" value="F:zinc ion binding"/>
    <property type="evidence" value="ECO:0007669"/>
    <property type="project" value="UniProtKB-KW"/>
</dbReference>
<dbReference type="SMART" id="SM01189">
    <property type="entry name" value="ELM2"/>
    <property type="match status" value="1"/>
</dbReference>
<dbReference type="InterPro" id="IPR051066">
    <property type="entry name" value="Trans_reg/Corepressor"/>
</dbReference>
<keyword evidence="3" id="KW-0479">Metal-binding</keyword>
<dbReference type="GO" id="GO:0003714">
    <property type="term" value="F:transcription corepressor activity"/>
    <property type="evidence" value="ECO:0007669"/>
    <property type="project" value="TreeGrafter"/>
</dbReference>
<reference evidence="16" key="2">
    <citation type="submission" date="2022-06" db="UniProtKB">
        <authorList>
            <consortium name="EnsemblMetazoa"/>
        </authorList>
    </citation>
    <scope>IDENTIFICATION</scope>
    <source>
        <strain evidence="16">DF5081</strain>
    </source>
</reference>
<dbReference type="CDD" id="cd00167">
    <property type="entry name" value="SANT"/>
    <property type="match status" value="1"/>
</dbReference>
<dbReference type="Gene3D" id="1.20.58.1880">
    <property type="match status" value="1"/>
</dbReference>
<evidence type="ECO:0000259" key="15">
    <source>
        <dbReference type="PROSITE" id="PS51293"/>
    </source>
</evidence>
<evidence type="ECO:0000256" key="11">
    <source>
        <dbReference type="SAM" id="Coils"/>
    </source>
</evidence>
<evidence type="ECO:0000256" key="2">
    <source>
        <dbReference type="ARBA" id="ARBA00022491"/>
    </source>
</evidence>
<dbReference type="PROSITE" id="PS51293">
    <property type="entry name" value="SANT"/>
    <property type="match status" value="2"/>
</dbReference>
<comment type="subcellular location">
    <subcellularLocation>
        <location evidence="1">Nucleus</location>
    </subcellularLocation>
</comment>
<dbReference type="Pfam" id="PF00249">
    <property type="entry name" value="Myb_DNA-binding"/>
    <property type="match status" value="2"/>
</dbReference>
<evidence type="ECO:0008006" key="18">
    <source>
        <dbReference type="Google" id="ProtNLM"/>
    </source>
</evidence>
<dbReference type="GO" id="GO:0000118">
    <property type="term" value="C:histone deacetylase complex"/>
    <property type="evidence" value="ECO:0007669"/>
    <property type="project" value="TreeGrafter"/>
</dbReference>
<dbReference type="InterPro" id="IPR017884">
    <property type="entry name" value="SANT_dom"/>
</dbReference>
<dbReference type="GO" id="GO:0005667">
    <property type="term" value="C:transcription regulator complex"/>
    <property type="evidence" value="ECO:0007669"/>
    <property type="project" value="TreeGrafter"/>
</dbReference>
<keyword evidence="2" id="KW-0678">Repressor</keyword>
<evidence type="ECO:0000256" key="5">
    <source>
        <dbReference type="ARBA" id="ARBA00022833"/>
    </source>
</evidence>
<dbReference type="InterPro" id="IPR000949">
    <property type="entry name" value="ELM2_dom"/>
</dbReference>
<dbReference type="AlphaFoldDB" id="A0A8R1DPE0"/>
<feature type="domain" description="ELM2" evidence="14">
    <location>
        <begin position="98"/>
        <end position="184"/>
    </location>
</feature>
<dbReference type="GO" id="GO:0043565">
    <property type="term" value="F:sequence-specific DNA binding"/>
    <property type="evidence" value="ECO:0007669"/>
    <property type="project" value="InterPro"/>
</dbReference>
<dbReference type="SUPFAM" id="SSF46689">
    <property type="entry name" value="Homeodomain-like"/>
    <property type="match status" value="2"/>
</dbReference>
<evidence type="ECO:0000256" key="4">
    <source>
        <dbReference type="ARBA" id="ARBA00022771"/>
    </source>
</evidence>
<evidence type="ECO:0000256" key="1">
    <source>
        <dbReference type="ARBA" id="ARBA00004123"/>
    </source>
</evidence>
<evidence type="ECO:0000256" key="9">
    <source>
        <dbReference type="ARBA" id="ARBA00023242"/>
    </source>
</evidence>
<evidence type="ECO:0000256" key="10">
    <source>
        <dbReference type="PROSITE-ProRule" id="PRU00094"/>
    </source>
</evidence>
<protein>
    <recommendedName>
        <fullName evidence="18">SANT domain-containing protein</fullName>
    </recommendedName>
</protein>
<dbReference type="SMART" id="SM00717">
    <property type="entry name" value="SANT"/>
    <property type="match status" value="2"/>
</dbReference>
<dbReference type="Proteomes" id="UP000005237">
    <property type="component" value="Unassembled WGS sequence"/>
</dbReference>
<evidence type="ECO:0000259" key="13">
    <source>
        <dbReference type="PROSITE" id="PS50114"/>
    </source>
</evidence>
<keyword evidence="11" id="KW-0175">Coiled coil</keyword>
<dbReference type="EnsemblMetazoa" id="CJA07913.1">
    <property type="protein sequence ID" value="CJA07913.1"/>
    <property type="gene ID" value="WBGene00127117"/>
</dbReference>
<dbReference type="Pfam" id="PF01448">
    <property type="entry name" value="ELM2"/>
    <property type="match status" value="1"/>
</dbReference>
<keyword evidence="8" id="KW-0804">Transcription</keyword>
<evidence type="ECO:0000256" key="8">
    <source>
        <dbReference type="ARBA" id="ARBA00023163"/>
    </source>
</evidence>
<evidence type="ECO:0000313" key="16">
    <source>
        <dbReference type="EnsemblMetazoa" id="CJA07913.1"/>
    </source>
</evidence>
<evidence type="ECO:0000256" key="3">
    <source>
        <dbReference type="ARBA" id="ARBA00022723"/>
    </source>
</evidence>
<feature type="compositionally biased region" description="Basic and acidic residues" evidence="12">
    <location>
        <begin position="467"/>
        <end position="478"/>
    </location>
</feature>
<dbReference type="InterPro" id="IPR001005">
    <property type="entry name" value="SANT/Myb"/>
</dbReference>